<protein>
    <submittedName>
        <fullName evidence="1">Uncharacterized protein</fullName>
    </submittedName>
</protein>
<name>A0A100XYT0_9EURY</name>
<dbReference type="AlphaFoldDB" id="A0A100XYT0"/>
<dbReference type="EMBL" id="LLYW01000012">
    <property type="protein sequence ID" value="KUH34004.1"/>
    <property type="molecule type" value="Genomic_DNA"/>
</dbReference>
<dbReference type="Proteomes" id="UP000053462">
    <property type="component" value="Unassembled WGS sequence"/>
</dbReference>
<dbReference type="RefSeq" id="WP_058938368.1">
    <property type="nucleotide sequence ID" value="NZ_LLYW01000012.1"/>
</dbReference>
<accession>A0A100XYT0</accession>
<organism evidence="1 2">
    <name type="scientific">Thermococcus celericrescens</name>
    <dbReference type="NCBI Taxonomy" id="227598"/>
    <lineage>
        <taxon>Archaea</taxon>
        <taxon>Methanobacteriati</taxon>
        <taxon>Methanobacteriota</taxon>
        <taxon>Thermococci</taxon>
        <taxon>Thermococcales</taxon>
        <taxon>Thermococcaceae</taxon>
        <taxon>Thermococcus</taxon>
    </lineage>
</organism>
<gene>
    <name evidence="1" type="ORF">APY94_03785</name>
</gene>
<reference evidence="1 2" key="1">
    <citation type="submission" date="2015-10" db="EMBL/GenBank/DDBJ databases">
        <title>Draft genome sequence of Thermococcus celericrescens strain DSM 17994.</title>
        <authorList>
            <person name="Hong S.-J."/>
            <person name="Park C.-E."/>
            <person name="Shin J.-H."/>
        </authorList>
    </citation>
    <scope>NUCLEOTIDE SEQUENCE [LARGE SCALE GENOMIC DNA]</scope>
    <source>
        <strain evidence="1 2">DSM 17994</strain>
    </source>
</reference>
<evidence type="ECO:0000313" key="1">
    <source>
        <dbReference type="EMBL" id="KUH34004.1"/>
    </source>
</evidence>
<proteinExistence type="predicted"/>
<comment type="caution">
    <text evidence="1">The sequence shown here is derived from an EMBL/GenBank/DDBJ whole genome shotgun (WGS) entry which is preliminary data.</text>
</comment>
<dbReference type="STRING" id="227598.APY94_03785"/>
<evidence type="ECO:0000313" key="2">
    <source>
        <dbReference type="Proteomes" id="UP000053462"/>
    </source>
</evidence>
<keyword evidence="2" id="KW-1185">Reference proteome</keyword>
<sequence length="380" mass="43020">MDIFEALSAWFTAEIISHSAPQSFPVEKNPQLHFQYSVFRYLEPQAVFIDKILPRVPEEDRDLVRTFMREPTLVHVFNYLKSKAKMIESVTIEEILIDENKLEESTVLSDNKNLAALVLSADEELKSTIIKQLDEVLGSISNPTNFSEEDIKKRILSALASSLNTVFSSQKRGGYLDALVVTPFENYLLHSSKNPYFNERILAILSQSFIPVTYPQTRKLTVVNDQVQSILQEKPQKLDDKELQSFLQILSKCSGLKITPRVSIDVCNSLIKVEPHILYGDSLDSSDKTSDSIKTPKLVVGVHQELCESIDNEFVLIFEIHPHPLQGITQHILGVGGVLNLYPQNGDYVEMLRPLRINISSTDMLLLLGSRYFSRLISLV</sequence>